<organism evidence="1 2">
    <name type="scientific">Cirrhinus molitorella</name>
    <name type="common">mud carp</name>
    <dbReference type="NCBI Taxonomy" id="172907"/>
    <lineage>
        <taxon>Eukaryota</taxon>
        <taxon>Metazoa</taxon>
        <taxon>Chordata</taxon>
        <taxon>Craniata</taxon>
        <taxon>Vertebrata</taxon>
        <taxon>Euteleostomi</taxon>
        <taxon>Actinopterygii</taxon>
        <taxon>Neopterygii</taxon>
        <taxon>Teleostei</taxon>
        <taxon>Ostariophysi</taxon>
        <taxon>Cypriniformes</taxon>
        <taxon>Cyprinidae</taxon>
        <taxon>Labeoninae</taxon>
        <taxon>Labeonini</taxon>
        <taxon>Cirrhinus</taxon>
    </lineage>
</organism>
<accession>A0ABR3NLW3</accession>
<sequence>MGGVGKHSCPPHLCVHDSLLRSALLDSAECGVQDSTGQLARIREGTRFRTVLKSQTPGTHQSSTHMELI</sequence>
<reference evidence="1 2" key="1">
    <citation type="submission" date="2023-09" db="EMBL/GenBank/DDBJ databases">
        <authorList>
            <person name="Wang M."/>
        </authorList>
    </citation>
    <scope>NUCLEOTIDE SEQUENCE [LARGE SCALE GENOMIC DNA]</scope>
    <source>
        <strain evidence="1">GT-2023</strain>
        <tissue evidence="1">Liver</tissue>
    </source>
</reference>
<evidence type="ECO:0000313" key="2">
    <source>
        <dbReference type="Proteomes" id="UP001558613"/>
    </source>
</evidence>
<protein>
    <submittedName>
        <fullName evidence="1">Uncharacterized protein</fullName>
    </submittedName>
</protein>
<name>A0ABR3NLW3_9TELE</name>
<comment type="caution">
    <text evidence="1">The sequence shown here is derived from an EMBL/GenBank/DDBJ whole genome shotgun (WGS) entry which is preliminary data.</text>
</comment>
<keyword evidence="2" id="KW-1185">Reference proteome</keyword>
<proteinExistence type="predicted"/>
<dbReference type="Proteomes" id="UP001558613">
    <property type="component" value="Unassembled WGS sequence"/>
</dbReference>
<gene>
    <name evidence="1" type="ORF">QQF64_024567</name>
</gene>
<evidence type="ECO:0000313" key="1">
    <source>
        <dbReference type="EMBL" id="KAL1277894.1"/>
    </source>
</evidence>
<dbReference type="EMBL" id="JAYMGO010000003">
    <property type="protein sequence ID" value="KAL1277894.1"/>
    <property type="molecule type" value="Genomic_DNA"/>
</dbReference>